<keyword evidence="3 9" id="KW-0349">Heme</keyword>
<evidence type="ECO:0000256" key="5">
    <source>
        <dbReference type="ARBA" id="ARBA00022729"/>
    </source>
</evidence>
<dbReference type="GO" id="GO:0016614">
    <property type="term" value="F:oxidoreductase activity, acting on CH-OH group of donors"/>
    <property type="evidence" value="ECO:0007669"/>
    <property type="project" value="InterPro"/>
</dbReference>
<gene>
    <name evidence="13" type="ORF">AYJ54_05470</name>
</gene>
<dbReference type="InterPro" id="IPR014353">
    <property type="entry name" value="Membr-bd_ADH_cyt_c"/>
</dbReference>
<feature type="binding site" description="axial binding residue" evidence="10">
    <location>
        <position position="353"/>
    </location>
    <ligand>
        <name>heme c</name>
        <dbReference type="ChEBI" id="CHEBI:61717"/>
        <label>3</label>
    </ligand>
    <ligandPart>
        <name>Fe</name>
        <dbReference type="ChEBI" id="CHEBI:18248"/>
    </ligandPart>
</feature>
<evidence type="ECO:0000256" key="6">
    <source>
        <dbReference type="ARBA" id="ARBA00022737"/>
    </source>
</evidence>
<dbReference type="Proteomes" id="UP000076959">
    <property type="component" value="Unassembled WGS sequence"/>
</dbReference>
<organism evidence="13 14">
    <name type="scientific">Bradyrhizobium centrolobii</name>
    <dbReference type="NCBI Taxonomy" id="1505087"/>
    <lineage>
        <taxon>Bacteria</taxon>
        <taxon>Pseudomonadati</taxon>
        <taxon>Pseudomonadota</taxon>
        <taxon>Alphaproteobacteria</taxon>
        <taxon>Hyphomicrobiales</taxon>
        <taxon>Nitrobacteraceae</taxon>
        <taxon>Bradyrhizobium</taxon>
    </lineage>
</organism>
<keyword evidence="2" id="KW-1003">Cell membrane</keyword>
<keyword evidence="14" id="KW-1185">Reference proteome</keyword>
<dbReference type="Gene3D" id="1.10.760.10">
    <property type="entry name" value="Cytochrome c-like domain"/>
    <property type="match status" value="2"/>
</dbReference>
<keyword evidence="5" id="KW-0732">Signal</keyword>
<feature type="region of interest" description="Disordered" evidence="11">
    <location>
        <begin position="446"/>
        <end position="465"/>
    </location>
</feature>
<evidence type="ECO:0000256" key="3">
    <source>
        <dbReference type="ARBA" id="ARBA00022617"/>
    </source>
</evidence>
<comment type="subcellular location">
    <subcellularLocation>
        <location evidence="1">Cell membrane</location>
    </subcellularLocation>
</comment>
<dbReference type="PANTHER" id="PTHR35008">
    <property type="entry name" value="BLL4482 PROTEIN-RELATED"/>
    <property type="match status" value="1"/>
</dbReference>
<dbReference type="AlphaFoldDB" id="A0A176Z423"/>
<dbReference type="GO" id="GO:0009055">
    <property type="term" value="F:electron transfer activity"/>
    <property type="evidence" value="ECO:0007669"/>
    <property type="project" value="InterPro"/>
</dbReference>
<evidence type="ECO:0000313" key="14">
    <source>
        <dbReference type="Proteomes" id="UP000076959"/>
    </source>
</evidence>
<feature type="binding site" description="axial binding residue" evidence="10">
    <location>
        <position position="208"/>
    </location>
    <ligand>
        <name>heme c</name>
        <dbReference type="ChEBI" id="CHEBI:61717"/>
        <label>2</label>
    </ligand>
    <ligandPart>
        <name>Fe</name>
        <dbReference type="ChEBI" id="CHEBI:18248"/>
    </ligandPart>
</feature>
<evidence type="ECO:0000256" key="4">
    <source>
        <dbReference type="ARBA" id="ARBA00022723"/>
    </source>
</evidence>
<feature type="domain" description="Cytochrome c" evidence="12">
    <location>
        <begin position="189"/>
        <end position="296"/>
    </location>
</feature>
<dbReference type="OrthoDB" id="9811281at2"/>
<feature type="domain" description="Cytochrome c" evidence="12">
    <location>
        <begin position="336"/>
        <end position="422"/>
    </location>
</feature>
<dbReference type="PANTHER" id="PTHR35008:SF8">
    <property type="entry name" value="ALCOHOL DEHYDROGENASE CYTOCHROME C SUBUNIT"/>
    <property type="match status" value="1"/>
</dbReference>
<evidence type="ECO:0000259" key="12">
    <source>
        <dbReference type="PROSITE" id="PS51007"/>
    </source>
</evidence>
<evidence type="ECO:0000256" key="11">
    <source>
        <dbReference type="SAM" id="MobiDB-lite"/>
    </source>
</evidence>
<protein>
    <submittedName>
        <fullName evidence="13">Alcohol dehydrogenase</fullName>
    </submittedName>
</protein>
<evidence type="ECO:0000256" key="8">
    <source>
        <dbReference type="ARBA" id="ARBA00023136"/>
    </source>
</evidence>
<dbReference type="InterPro" id="IPR051459">
    <property type="entry name" value="Cytochrome_c-type_DH"/>
</dbReference>
<dbReference type="GO" id="GO:0005886">
    <property type="term" value="C:plasma membrane"/>
    <property type="evidence" value="ECO:0007669"/>
    <property type="project" value="UniProtKB-SubCell"/>
</dbReference>
<dbReference type="InterPro" id="IPR036909">
    <property type="entry name" value="Cyt_c-like_dom_sf"/>
</dbReference>
<dbReference type="InterPro" id="IPR009056">
    <property type="entry name" value="Cyt_c-like_dom"/>
</dbReference>
<evidence type="ECO:0000313" key="13">
    <source>
        <dbReference type="EMBL" id="OAF15147.1"/>
    </source>
</evidence>
<keyword evidence="4 10" id="KW-0479">Metal-binding</keyword>
<evidence type="ECO:0000256" key="2">
    <source>
        <dbReference type="ARBA" id="ARBA00022475"/>
    </source>
</evidence>
<dbReference type="STRING" id="1505087.AYJ54_05470"/>
<feature type="binding site" description="covalent" evidence="9">
    <location>
        <position position="207"/>
    </location>
    <ligand>
        <name>heme c</name>
        <dbReference type="ChEBI" id="CHEBI:61717"/>
        <label>2</label>
    </ligand>
</feature>
<feature type="binding site" description="covalent" evidence="9">
    <location>
        <position position="349"/>
    </location>
    <ligand>
        <name>heme c</name>
        <dbReference type="ChEBI" id="CHEBI:61717"/>
        <label>3</label>
    </ligand>
</feature>
<feature type="binding site" description="covalent" evidence="9">
    <location>
        <position position="58"/>
    </location>
    <ligand>
        <name>heme c</name>
        <dbReference type="ChEBI" id="CHEBI:61717"/>
        <label>1</label>
    </ligand>
</feature>
<feature type="binding site" description="covalent" evidence="9">
    <location>
        <position position="352"/>
    </location>
    <ligand>
        <name>heme c</name>
        <dbReference type="ChEBI" id="CHEBI:61717"/>
        <label>3</label>
    </ligand>
</feature>
<dbReference type="SUPFAM" id="SSF46626">
    <property type="entry name" value="Cytochrome c"/>
    <property type="match status" value="3"/>
</dbReference>
<sequence>MTISMRIALALVAVLLIIGASLALVWRPAIETIDPPARQSFDPELVKRGRQLAAIGNCTDCHTVRGGEQLAGGMPVRTPFGTVYSTNITPDPETGIGHWSEAAFRRAMNSGVDRAGQHLYPTFPYDHFTHVTNQDDGALYAYLMTRRPVHAPARQNQLSFPFDQRPLIAAWKLLYLRHDEVRPDSSKNSEWNRGAYLVEGLAHCGACHTPRNAFGAERKEAAFGGGEADNWLAYAINVQSPAPVPWTEQALFTYLRRGWHPDHGVARGPMAQVVSNLSPVDADDVRAIATYVAGLFGSPASDRIRSAEAVRTEANKAPTAAPQTSASIFAPNAVSPATNTGAAIYAAACASCHETSRPLPYAGLNLHLSTAISAPDPRNAANTILYGLPALDDERSPIMPGFAPSMTDAQVGALLIYLRAHFGHEPAWSKVEQTVAQARQAQAAFLQTSADPPNIATEPLPRDKP</sequence>
<dbReference type="PROSITE" id="PS51007">
    <property type="entry name" value="CYTC"/>
    <property type="match status" value="3"/>
</dbReference>
<dbReference type="EMBL" id="LUUB01000024">
    <property type="protein sequence ID" value="OAF15147.1"/>
    <property type="molecule type" value="Genomic_DNA"/>
</dbReference>
<feature type="binding site" description="covalent" evidence="9">
    <location>
        <position position="61"/>
    </location>
    <ligand>
        <name>heme c</name>
        <dbReference type="ChEBI" id="CHEBI:61717"/>
        <label>1</label>
    </ligand>
</feature>
<keyword evidence="6" id="KW-0677">Repeat</keyword>
<evidence type="ECO:0000256" key="1">
    <source>
        <dbReference type="ARBA" id="ARBA00004236"/>
    </source>
</evidence>
<reference evidence="13 14" key="1">
    <citation type="submission" date="2016-03" db="EMBL/GenBank/DDBJ databases">
        <title>Draft Genome Sequence of the Strain BR 10245 (Bradyrhizobium sp.) isolated from nodules of Centrolobium paraense.</title>
        <authorList>
            <person name="Simoes-Araujo J.L.Sr."/>
            <person name="Barauna A.C."/>
            <person name="Silva K."/>
            <person name="Zilli J.E."/>
        </authorList>
    </citation>
    <scope>NUCLEOTIDE SEQUENCE [LARGE SCALE GENOMIC DNA]</scope>
    <source>
        <strain evidence="13 14">BR 10245</strain>
    </source>
</reference>
<dbReference type="GO" id="GO:0020037">
    <property type="term" value="F:heme binding"/>
    <property type="evidence" value="ECO:0007669"/>
    <property type="project" value="InterPro"/>
</dbReference>
<dbReference type="Pfam" id="PF00034">
    <property type="entry name" value="Cytochrom_C"/>
    <property type="match status" value="1"/>
</dbReference>
<dbReference type="GO" id="GO:0005506">
    <property type="term" value="F:iron ion binding"/>
    <property type="evidence" value="ECO:0007669"/>
    <property type="project" value="InterPro"/>
</dbReference>
<feature type="binding site" description="axial binding residue" evidence="10">
    <location>
        <position position="62"/>
    </location>
    <ligand>
        <name>heme c</name>
        <dbReference type="ChEBI" id="CHEBI:61717"/>
        <label>1</label>
    </ligand>
    <ligandPart>
        <name>Fe</name>
        <dbReference type="ChEBI" id="CHEBI:18248"/>
    </ligandPart>
</feature>
<accession>A0A176Z423</accession>
<keyword evidence="8" id="KW-0472">Membrane</keyword>
<evidence type="ECO:0000256" key="10">
    <source>
        <dbReference type="PIRSR" id="PIRSR000018-51"/>
    </source>
</evidence>
<evidence type="ECO:0000256" key="7">
    <source>
        <dbReference type="ARBA" id="ARBA00023004"/>
    </source>
</evidence>
<comment type="cofactor">
    <cofactor evidence="9">
        <name>heme c</name>
        <dbReference type="ChEBI" id="CHEBI:61717"/>
    </cofactor>
    <text evidence="9">Binds 3 heme c groups covalently per subunit.</text>
</comment>
<feature type="domain" description="Cytochrome c" evidence="12">
    <location>
        <begin position="44"/>
        <end position="147"/>
    </location>
</feature>
<evidence type="ECO:0000256" key="9">
    <source>
        <dbReference type="PIRSR" id="PIRSR000018-50"/>
    </source>
</evidence>
<name>A0A176Z423_9BRAD</name>
<keyword evidence="7 10" id="KW-0408">Iron</keyword>
<feature type="binding site" description="covalent" evidence="9">
    <location>
        <position position="204"/>
    </location>
    <ligand>
        <name>heme c</name>
        <dbReference type="ChEBI" id="CHEBI:61717"/>
        <label>2</label>
    </ligand>
</feature>
<dbReference type="Pfam" id="PF13442">
    <property type="entry name" value="Cytochrome_CBB3"/>
    <property type="match status" value="1"/>
</dbReference>
<comment type="caution">
    <text evidence="13">The sequence shown here is derived from an EMBL/GenBank/DDBJ whole genome shotgun (WGS) entry which is preliminary data.</text>
</comment>
<proteinExistence type="predicted"/>
<dbReference type="PIRSF" id="PIRSF000018">
    <property type="entry name" value="Mb_ADH_cyt_c"/>
    <property type="match status" value="1"/>
</dbReference>